<sequence>MLSANDDISIIEKELGFPNGYFSDGSGLVRIDVDDVIGLNLRLPSGNETGDNSLWIPSGYIPGNVPEAISDIIPLEQTVISKIKVD</sequence>
<dbReference type="eggNOG" id="COG3210">
    <property type="taxonomic scope" value="Bacteria"/>
</dbReference>
<organism evidence="1 2">
    <name type="scientific">Cellulosilyticum lentocellum (strain ATCC 49066 / DSM 5427 / NCIMB 11756 / RHM5)</name>
    <name type="common">Clostridium lentocellum</name>
    <dbReference type="NCBI Taxonomy" id="642492"/>
    <lineage>
        <taxon>Bacteria</taxon>
        <taxon>Bacillati</taxon>
        <taxon>Bacillota</taxon>
        <taxon>Clostridia</taxon>
        <taxon>Lachnospirales</taxon>
        <taxon>Cellulosilyticaceae</taxon>
        <taxon>Cellulosilyticum</taxon>
    </lineage>
</organism>
<accession>F2JHQ0</accession>
<gene>
    <name evidence="1" type="ordered locus">Clole_3709</name>
</gene>
<dbReference type="RefSeq" id="WP_013658668.1">
    <property type="nucleotide sequence ID" value="NC_015275.1"/>
</dbReference>
<dbReference type="KEGG" id="cle:Clole_3709"/>
<evidence type="ECO:0000313" key="2">
    <source>
        <dbReference type="Proteomes" id="UP000008467"/>
    </source>
</evidence>
<reference evidence="1 2" key="1">
    <citation type="journal article" date="2011" name="J. Bacteriol.">
        <title>Complete genome sequence of the cellulose-degrading bacterium Cellulosilyticum lentocellum.</title>
        <authorList>
            <consortium name="US DOE Joint Genome Institute"/>
            <person name="Miller D.A."/>
            <person name="Suen G."/>
            <person name="Bruce D."/>
            <person name="Copeland A."/>
            <person name="Cheng J.F."/>
            <person name="Detter C."/>
            <person name="Goodwin L.A."/>
            <person name="Han C.S."/>
            <person name="Hauser L.J."/>
            <person name="Land M.L."/>
            <person name="Lapidus A."/>
            <person name="Lucas S."/>
            <person name="Meincke L."/>
            <person name="Pitluck S."/>
            <person name="Tapia R."/>
            <person name="Teshima H."/>
            <person name="Woyke T."/>
            <person name="Fox B.G."/>
            <person name="Angert E.R."/>
            <person name="Currie C.R."/>
        </authorList>
    </citation>
    <scope>NUCLEOTIDE SEQUENCE [LARGE SCALE GENOMIC DNA]</scope>
    <source>
        <strain evidence="2">ATCC 49066 / DSM 5427 / NCIMB 11756 / RHM5</strain>
    </source>
</reference>
<evidence type="ECO:0000313" key="1">
    <source>
        <dbReference type="EMBL" id="ADZ85392.1"/>
    </source>
</evidence>
<protein>
    <submittedName>
        <fullName evidence="1">Uncharacterized protein</fullName>
    </submittedName>
</protein>
<dbReference type="Proteomes" id="UP000008467">
    <property type="component" value="Chromosome"/>
</dbReference>
<keyword evidence="2" id="KW-1185">Reference proteome</keyword>
<dbReference type="AlphaFoldDB" id="F2JHQ0"/>
<dbReference type="STRING" id="642492.Clole_3709"/>
<name>F2JHQ0_CELLD</name>
<dbReference type="EMBL" id="CP002582">
    <property type="protein sequence ID" value="ADZ85392.1"/>
    <property type="molecule type" value="Genomic_DNA"/>
</dbReference>
<proteinExistence type="predicted"/>
<dbReference type="HOGENOM" id="CLU_2492184_0_0_9"/>